<dbReference type="PROSITE" id="PS51186">
    <property type="entry name" value="GNAT"/>
    <property type="match status" value="1"/>
</dbReference>
<dbReference type="SUPFAM" id="SSF48498">
    <property type="entry name" value="Tetracyclin repressor-like, C-terminal domain"/>
    <property type="match status" value="1"/>
</dbReference>
<keyword evidence="2" id="KW-0238">DNA-binding</keyword>
<feature type="domain" description="N-acetyltransferase" evidence="5">
    <location>
        <begin position="194"/>
        <end position="335"/>
    </location>
</feature>
<dbReference type="EMBL" id="VSSQ01020463">
    <property type="protein sequence ID" value="MPM65336.1"/>
    <property type="molecule type" value="Genomic_DNA"/>
</dbReference>
<dbReference type="Pfam" id="PF00583">
    <property type="entry name" value="Acetyltransf_1"/>
    <property type="match status" value="1"/>
</dbReference>
<dbReference type="PROSITE" id="PS50977">
    <property type="entry name" value="HTH_TETR_2"/>
    <property type="match status" value="1"/>
</dbReference>
<dbReference type="GO" id="GO:0003677">
    <property type="term" value="F:DNA binding"/>
    <property type="evidence" value="ECO:0007669"/>
    <property type="project" value="UniProtKB-KW"/>
</dbReference>
<evidence type="ECO:0000256" key="1">
    <source>
        <dbReference type="ARBA" id="ARBA00023015"/>
    </source>
</evidence>
<dbReference type="Gene3D" id="1.10.10.60">
    <property type="entry name" value="Homeodomain-like"/>
    <property type="match status" value="1"/>
</dbReference>
<protein>
    <recommendedName>
        <fullName evidence="7">HTH-type transcriptional repressor ComR</fullName>
    </recommendedName>
</protein>
<evidence type="ECO:0000256" key="2">
    <source>
        <dbReference type="ARBA" id="ARBA00023125"/>
    </source>
</evidence>
<dbReference type="Gene3D" id="1.10.357.10">
    <property type="entry name" value="Tetracycline Repressor, domain 2"/>
    <property type="match status" value="1"/>
</dbReference>
<dbReference type="CDD" id="cd04301">
    <property type="entry name" value="NAT_SF"/>
    <property type="match status" value="1"/>
</dbReference>
<dbReference type="PANTHER" id="PTHR47506:SF10">
    <property type="entry name" value="TRANSCRIPTIONAL REGULATORY PROTEIN"/>
    <property type="match status" value="1"/>
</dbReference>
<dbReference type="AlphaFoldDB" id="A0A645BJF4"/>
<evidence type="ECO:0000259" key="4">
    <source>
        <dbReference type="PROSITE" id="PS50977"/>
    </source>
</evidence>
<dbReference type="Gene3D" id="3.40.630.30">
    <property type="match status" value="1"/>
</dbReference>
<feature type="domain" description="HTH tetR-type" evidence="4">
    <location>
        <begin position="6"/>
        <end position="66"/>
    </location>
</feature>
<dbReference type="PRINTS" id="PR00455">
    <property type="entry name" value="HTHTETR"/>
</dbReference>
<proteinExistence type="predicted"/>
<dbReference type="InterPro" id="IPR016181">
    <property type="entry name" value="Acyl_CoA_acyltransferase"/>
</dbReference>
<dbReference type="InterPro" id="IPR000182">
    <property type="entry name" value="GNAT_dom"/>
</dbReference>
<dbReference type="InterPro" id="IPR001647">
    <property type="entry name" value="HTH_TetR"/>
</dbReference>
<dbReference type="Pfam" id="PF00440">
    <property type="entry name" value="TetR_N"/>
    <property type="match status" value="1"/>
</dbReference>
<evidence type="ECO:0000313" key="6">
    <source>
        <dbReference type="EMBL" id="MPM65336.1"/>
    </source>
</evidence>
<organism evidence="6">
    <name type="scientific">bioreactor metagenome</name>
    <dbReference type="NCBI Taxonomy" id="1076179"/>
    <lineage>
        <taxon>unclassified sequences</taxon>
        <taxon>metagenomes</taxon>
        <taxon>ecological metagenomes</taxon>
    </lineage>
</organism>
<dbReference type="InterPro" id="IPR036271">
    <property type="entry name" value="Tet_transcr_reg_TetR-rel_C_sf"/>
</dbReference>
<gene>
    <name evidence="6" type="ORF">SDC9_112231</name>
</gene>
<dbReference type="PANTHER" id="PTHR47506">
    <property type="entry name" value="TRANSCRIPTIONAL REGULATORY PROTEIN"/>
    <property type="match status" value="1"/>
</dbReference>
<dbReference type="InterPro" id="IPR009057">
    <property type="entry name" value="Homeodomain-like_sf"/>
</dbReference>
<keyword evidence="1" id="KW-0805">Transcription regulation</keyword>
<keyword evidence="3" id="KW-0804">Transcription</keyword>
<dbReference type="GO" id="GO:0016747">
    <property type="term" value="F:acyltransferase activity, transferring groups other than amino-acyl groups"/>
    <property type="evidence" value="ECO:0007669"/>
    <property type="project" value="InterPro"/>
</dbReference>
<sequence>MGRSKEFDENVVLQKAMELFWKQGYEKTSMSDLVERMGIHRKSLYDTFGDKRKLYLKAIECYGKYSAEKFQSAISDAATAKQAIQNAFDDIIEGNECERLGCFFVNAATELAPRDGEVDEIVNQAFNQAEKRLSDIIRKGQESGEISCNQDARIWAEFLHNALIGMRVLVRTSAGKDKLYRIKEMLLNLLFNETVIRKFQNRDLEEIMKIWLDTNIRAHRFIPEDYWKRNFDSVKGALPHAEVYVYETKGEIKAFVGIDSGYIAGIFVSDEVQSVGIGKRLLDKAKELYPKLSLSVYQKNERAVHFYQRERFVVQRELMDENTGEAEYLMVWTQE</sequence>
<dbReference type="Pfam" id="PF16925">
    <property type="entry name" value="TetR_C_13"/>
    <property type="match status" value="1"/>
</dbReference>
<name>A0A645BJF4_9ZZZZ</name>
<evidence type="ECO:0000256" key="3">
    <source>
        <dbReference type="ARBA" id="ARBA00023163"/>
    </source>
</evidence>
<dbReference type="InterPro" id="IPR011075">
    <property type="entry name" value="TetR_C"/>
</dbReference>
<accession>A0A645BJF4</accession>
<comment type="caution">
    <text evidence="6">The sequence shown here is derived from an EMBL/GenBank/DDBJ whole genome shotgun (WGS) entry which is preliminary data.</text>
</comment>
<dbReference type="SUPFAM" id="SSF55729">
    <property type="entry name" value="Acyl-CoA N-acyltransferases (Nat)"/>
    <property type="match status" value="1"/>
</dbReference>
<evidence type="ECO:0008006" key="7">
    <source>
        <dbReference type="Google" id="ProtNLM"/>
    </source>
</evidence>
<reference evidence="6" key="1">
    <citation type="submission" date="2019-08" db="EMBL/GenBank/DDBJ databases">
        <authorList>
            <person name="Kucharzyk K."/>
            <person name="Murdoch R.W."/>
            <person name="Higgins S."/>
            <person name="Loffler F."/>
        </authorList>
    </citation>
    <scope>NUCLEOTIDE SEQUENCE</scope>
</reference>
<evidence type="ECO:0000259" key="5">
    <source>
        <dbReference type="PROSITE" id="PS51186"/>
    </source>
</evidence>
<dbReference type="SUPFAM" id="SSF46689">
    <property type="entry name" value="Homeodomain-like"/>
    <property type="match status" value="1"/>
</dbReference>